<evidence type="ECO:0000313" key="2">
    <source>
        <dbReference type="Proteomes" id="UP000297839"/>
    </source>
</evidence>
<organism evidence="1 2">
    <name type="scientific">Ramlibacter humi</name>
    <dbReference type="NCBI Taxonomy" id="2530451"/>
    <lineage>
        <taxon>Bacteria</taxon>
        <taxon>Pseudomonadati</taxon>
        <taxon>Pseudomonadota</taxon>
        <taxon>Betaproteobacteria</taxon>
        <taxon>Burkholderiales</taxon>
        <taxon>Comamonadaceae</taxon>
        <taxon>Ramlibacter</taxon>
    </lineage>
</organism>
<proteinExistence type="predicted"/>
<accession>A0A4Z0C9U4</accession>
<dbReference type="OrthoDB" id="7568174at2"/>
<gene>
    <name evidence="1" type="ORF">EZ216_00345</name>
</gene>
<evidence type="ECO:0000313" key="1">
    <source>
        <dbReference type="EMBL" id="TFZ07652.1"/>
    </source>
</evidence>
<sequence length="140" mass="14860">MKLGELKSLGHNIAGSLASGIGLMIGVYDMNVFAEASSSSEGFVTVDFLNASSTGASVSAKLGRAIVLYKDALPALCAKHGLDLGEIKIVQVRYGVDPVYGPHFTVTVETADGRRSADQYLGVPGRRLRRGHSSRLRDSH</sequence>
<dbReference type="RefSeq" id="WP_135247589.1">
    <property type="nucleotide sequence ID" value="NZ_SMLK01000001.1"/>
</dbReference>
<dbReference type="AlphaFoldDB" id="A0A4Z0C9U4"/>
<name>A0A4Z0C9U4_9BURK</name>
<reference evidence="1 2" key="1">
    <citation type="submission" date="2019-03" db="EMBL/GenBank/DDBJ databases">
        <title>Ramlibacter sp. 18x22-1, whole genome shotgun sequence.</title>
        <authorList>
            <person name="Zhang X."/>
            <person name="Feng G."/>
            <person name="Zhu H."/>
        </authorList>
    </citation>
    <scope>NUCLEOTIDE SEQUENCE [LARGE SCALE GENOMIC DNA]</scope>
    <source>
        <strain evidence="1 2">18x22-1</strain>
    </source>
</reference>
<dbReference type="EMBL" id="SMLK01000001">
    <property type="protein sequence ID" value="TFZ07652.1"/>
    <property type="molecule type" value="Genomic_DNA"/>
</dbReference>
<comment type="caution">
    <text evidence="1">The sequence shown here is derived from an EMBL/GenBank/DDBJ whole genome shotgun (WGS) entry which is preliminary data.</text>
</comment>
<protein>
    <submittedName>
        <fullName evidence="1">Uncharacterized protein</fullName>
    </submittedName>
</protein>
<keyword evidence="2" id="KW-1185">Reference proteome</keyword>
<dbReference type="Proteomes" id="UP000297839">
    <property type="component" value="Unassembled WGS sequence"/>
</dbReference>